<proteinExistence type="predicted"/>
<name>A0AC34FL26_9BILA</name>
<organism evidence="1 2">
    <name type="scientific">Panagrolaimus sp. ES5</name>
    <dbReference type="NCBI Taxonomy" id="591445"/>
    <lineage>
        <taxon>Eukaryota</taxon>
        <taxon>Metazoa</taxon>
        <taxon>Ecdysozoa</taxon>
        <taxon>Nematoda</taxon>
        <taxon>Chromadorea</taxon>
        <taxon>Rhabditida</taxon>
        <taxon>Tylenchina</taxon>
        <taxon>Panagrolaimomorpha</taxon>
        <taxon>Panagrolaimoidea</taxon>
        <taxon>Panagrolaimidae</taxon>
        <taxon>Panagrolaimus</taxon>
    </lineage>
</organism>
<sequence>MNSSFLLYFIFAIIAFAAAAPVRELKKSTELAANEIKFSKPSLNTGPSPPSTFKKRDVHFAAYEAEISNSKPRYRHKFRN</sequence>
<accession>A0AC34FL26</accession>
<dbReference type="WBParaSite" id="ES5_v2.g17293.t1">
    <property type="protein sequence ID" value="ES5_v2.g17293.t1"/>
    <property type="gene ID" value="ES5_v2.g17293"/>
</dbReference>
<protein>
    <submittedName>
        <fullName evidence="2">Uncharacterized protein</fullName>
    </submittedName>
</protein>
<evidence type="ECO:0000313" key="1">
    <source>
        <dbReference type="Proteomes" id="UP000887579"/>
    </source>
</evidence>
<reference evidence="2" key="1">
    <citation type="submission" date="2022-11" db="UniProtKB">
        <authorList>
            <consortium name="WormBaseParasite"/>
        </authorList>
    </citation>
    <scope>IDENTIFICATION</scope>
</reference>
<evidence type="ECO:0000313" key="2">
    <source>
        <dbReference type="WBParaSite" id="ES5_v2.g17293.t1"/>
    </source>
</evidence>
<dbReference type="Proteomes" id="UP000887579">
    <property type="component" value="Unplaced"/>
</dbReference>